<feature type="non-terminal residue" evidence="7">
    <location>
        <position position="1"/>
    </location>
</feature>
<evidence type="ECO:0000313" key="7">
    <source>
        <dbReference type="EMBL" id="HGG92468.1"/>
    </source>
</evidence>
<evidence type="ECO:0000256" key="5">
    <source>
        <dbReference type="ARBA" id="ARBA00023012"/>
    </source>
</evidence>
<dbReference type="InterPro" id="IPR004358">
    <property type="entry name" value="Sig_transdc_His_kin-like_C"/>
</dbReference>
<dbReference type="PRINTS" id="PR00344">
    <property type="entry name" value="BCTRLSENSOR"/>
</dbReference>
<dbReference type="EC" id="2.7.13.3" evidence="2"/>
<proteinExistence type="predicted"/>
<dbReference type="InterPro" id="IPR005467">
    <property type="entry name" value="His_kinase_dom"/>
</dbReference>
<dbReference type="GO" id="GO:0000160">
    <property type="term" value="P:phosphorelay signal transduction system"/>
    <property type="evidence" value="ECO:0007669"/>
    <property type="project" value="UniProtKB-KW"/>
</dbReference>
<dbReference type="AlphaFoldDB" id="A0A7C4EI10"/>
<dbReference type="PROSITE" id="PS50109">
    <property type="entry name" value="HIS_KIN"/>
    <property type="match status" value="1"/>
</dbReference>
<sequence>MPASTLFQDARRDAQGAAGDKPVDWILDDNGLTVHGDPELLAMALREIALNAVEALPPEGGHVRLRALEGSGGLELRVEDDGCGIAPEELAYVFDPFHSTKSVGVGMGLTKAQRAVQEHGGSVSIDSRQGLGTVVHLVLPVRAAA</sequence>
<protein>
    <recommendedName>
        <fullName evidence="2">histidine kinase</fullName>
        <ecNumber evidence="2">2.7.13.3</ecNumber>
    </recommendedName>
</protein>
<keyword evidence="3" id="KW-0808">Transferase</keyword>
<evidence type="ECO:0000259" key="6">
    <source>
        <dbReference type="PROSITE" id="PS50109"/>
    </source>
</evidence>
<dbReference type="SUPFAM" id="SSF55874">
    <property type="entry name" value="ATPase domain of HSP90 chaperone/DNA topoisomerase II/histidine kinase"/>
    <property type="match status" value="1"/>
</dbReference>
<dbReference type="EMBL" id="DSRP01000411">
    <property type="protein sequence ID" value="HGG92468.1"/>
    <property type="molecule type" value="Genomic_DNA"/>
</dbReference>
<gene>
    <name evidence="7" type="ORF">ENR59_05890</name>
</gene>
<dbReference type="InterPro" id="IPR050736">
    <property type="entry name" value="Sensor_HK_Regulatory"/>
</dbReference>
<dbReference type="Pfam" id="PF02518">
    <property type="entry name" value="HATPase_c"/>
    <property type="match status" value="1"/>
</dbReference>
<dbReference type="SMART" id="SM00387">
    <property type="entry name" value="HATPase_c"/>
    <property type="match status" value="1"/>
</dbReference>
<dbReference type="Gene3D" id="3.30.565.10">
    <property type="entry name" value="Histidine kinase-like ATPase, C-terminal domain"/>
    <property type="match status" value="1"/>
</dbReference>
<keyword evidence="4 7" id="KW-0418">Kinase</keyword>
<evidence type="ECO:0000256" key="4">
    <source>
        <dbReference type="ARBA" id="ARBA00022777"/>
    </source>
</evidence>
<evidence type="ECO:0000256" key="3">
    <source>
        <dbReference type="ARBA" id="ARBA00022679"/>
    </source>
</evidence>
<accession>A0A7C4EI10</accession>
<organism evidence="7">
    <name type="scientific">Fundidesulfovibrio putealis</name>
    <dbReference type="NCBI Taxonomy" id="270496"/>
    <lineage>
        <taxon>Bacteria</taxon>
        <taxon>Pseudomonadati</taxon>
        <taxon>Thermodesulfobacteriota</taxon>
        <taxon>Desulfovibrionia</taxon>
        <taxon>Desulfovibrionales</taxon>
        <taxon>Desulfovibrionaceae</taxon>
        <taxon>Fundidesulfovibrio</taxon>
    </lineage>
</organism>
<reference evidence="7" key="1">
    <citation type="journal article" date="2020" name="mSystems">
        <title>Genome- and Community-Level Interaction Insights into Carbon Utilization and Element Cycling Functions of Hydrothermarchaeota in Hydrothermal Sediment.</title>
        <authorList>
            <person name="Zhou Z."/>
            <person name="Liu Y."/>
            <person name="Xu W."/>
            <person name="Pan J."/>
            <person name="Luo Z.H."/>
            <person name="Li M."/>
        </authorList>
    </citation>
    <scope>NUCLEOTIDE SEQUENCE [LARGE SCALE GENOMIC DNA]</scope>
    <source>
        <strain evidence="7">SpSt-413</strain>
    </source>
</reference>
<comment type="catalytic activity">
    <reaction evidence="1">
        <text>ATP + protein L-histidine = ADP + protein N-phospho-L-histidine.</text>
        <dbReference type="EC" id="2.7.13.3"/>
    </reaction>
</comment>
<dbReference type="PANTHER" id="PTHR43711:SF1">
    <property type="entry name" value="HISTIDINE KINASE 1"/>
    <property type="match status" value="1"/>
</dbReference>
<name>A0A7C4EI10_9BACT</name>
<evidence type="ECO:0000256" key="2">
    <source>
        <dbReference type="ARBA" id="ARBA00012438"/>
    </source>
</evidence>
<comment type="caution">
    <text evidence="7">The sequence shown here is derived from an EMBL/GenBank/DDBJ whole genome shotgun (WGS) entry which is preliminary data.</text>
</comment>
<dbReference type="PANTHER" id="PTHR43711">
    <property type="entry name" value="TWO-COMPONENT HISTIDINE KINASE"/>
    <property type="match status" value="1"/>
</dbReference>
<keyword evidence="5" id="KW-0902">Two-component regulatory system</keyword>
<dbReference type="GO" id="GO:0004673">
    <property type="term" value="F:protein histidine kinase activity"/>
    <property type="evidence" value="ECO:0007669"/>
    <property type="project" value="UniProtKB-EC"/>
</dbReference>
<feature type="domain" description="Histidine kinase" evidence="6">
    <location>
        <begin position="1"/>
        <end position="143"/>
    </location>
</feature>
<evidence type="ECO:0000256" key="1">
    <source>
        <dbReference type="ARBA" id="ARBA00000085"/>
    </source>
</evidence>
<dbReference type="InterPro" id="IPR036890">
    <property type="entry name" value="HATPase_C_sf"/>
</dbReference>
<dbReference type="InterPro" id="IPR003594">
    <property type="entry name" value="HATPase_dom"/>
</dbReference>